<dbReference type="Gene3D" id="3.40.190.10">
    <property type="entry name" value="Periplasmic binding protein-like II"/>
    <property type="match status" value="2"/>
</dbReference>
<evidence type="ECO:0000259" key="1">
    <source>
        <dbReference type="Pfam" id="PF09084"/>
    </source>
</evidence>
<dbReference type="PANTHER" id="PTHR31528">
    <property type="entry name" value="4-AMINO-5-HYDROXYMETHYL-2-METHYLPYRIMIDINE PHOSPHATE SYNTHASE THI11-RELATED"/>
    <property type="match status" value="1"/>
</dbReference>
<keyword evidence="3" id="KW-1185">Reference proteome</keyword>
<dbReference type="InterPro" id="IPR015168">
    <property type="entry name" value="SsuA/THI5"/>
</dbReference>
<dbReference type="KEGG" id="tso:IZ6_16550"/>
<dbReference type="AlphaFoldDB" id="A0A6S6QVA4"/>
<gene>
    <name evidence="2" type="primary">ribY</name>
    <name evidence="2" type="ORF">IZ6_16550</name>
</gene>
<dbReference type="GO" id="GO:0009228">
    <property type="term" value="P:thiamine biosynthetic process"/>
    <property type="evidence" value="ECO:0007669"/>
    <property type="project" value="InterPro"/>
</dbReference>
<organism evidence="2 3">
    <name type="scientific">Terrihabitans soli</name>
    <dbReference type="NCBI Taxonomy" id="708113"/>
    <lineage>
        <taxon>Bacteria</taxon>
        <taxon>Pseudomonadati</taxon>
        <taxon>Pseudomonadota</taxon>
        <taxon>Alphaproteobacteria</taxon>
        <taxon>Hyphomicrobiales</taxon>
        <taxon>Terrihabitans</taxon>
    </lineage>
</organism>
<dbReference type="PANTHER" id="PTHR31528:SF15">
    <property type="entry name" value="RIBOFLAVIN-BINDING PROTEIN RIBY"/>
    <property type="match status" value="1"/>
</dbReference>
<feature type="domain" description="SsuA/THI5-like" evidence="1">
    <location>
        <begin position="24"/>
        <end position="237"/>
    </location>
</feature>
<dbReference type="SUPFAM" id="SSF53850">
    <property type="entry name" value="Periplasmic binding protein-like II"/>
    <property type="match status" value="1"/>
</dbReference>
<accession>A0A6S6QVA4</accession>
<protein>
    <submittedName>
        <fullName evidence="2">Riboflavin-binding protein RibY</fullName>
    </submittedName>
</protein>
<dbReference type="Pfam" id="PF09084">
    <property type="entry name" value="NMT1"/>
    <property type="match status" value="1"/>
</dbReference>
<evidence type="ECO:0000313" key="2">
    <source>
        <dbReference type="EMBL" id="BCJ90920.1"/>
    </source>
</evidence>
<sequence length="329" mass="35593">MAAMPAFALEKITGVTAQGGPTAQLFPFFIAMEKGYYKDEGLEVDIKFSKGSSDGARQLAAGNAEFAIVSAAALMQTQYAGFPLKVIMQVYYPDTFDIVVPEKSEIKSVKDLKGKTLGLSDLAGGEVTMTRASLSVAGVKEGSEVKMVVAGEGDPTTIRSFEEGRIQAYAGAKRDILLIPAQGIPIRVITPPEVATFPGDGLAVRAETLKEKPETLKKLVRGTLKGWAWAKANPDEAFKLMKTKWAAATLGENPVAEPFWQLVLKYYTAPDDVAKHGTILPARWKNYMDFMQLGAEEQKPLKGPVELDALLTNEIVDKAHEGLDLKAVN</sequence>
<dbReference type="InterPro" id="IPR027939">
    <property type="entry name" value="NMT1/THI5"/>
</dbReference>
<name>A0A6S6QVA4_9HYPH</name>
<reference evidence="2 3" key="1">
    <citation type="submission" date="2020-08" db="EMBL/GenBank/DDBJ databases">
        <title>Genome sequence of Rhizobiales bacterium strain IZ6.</title>
        <authorList>
            <person name="Nakai R."/>
            <person name="Naganuma T."/>
        </authorList>
    </citation>
    <scope>NUCLEOTIDE SEQUENCE [LARGE SCALE GENOMIC DNA]</scope>
    <source>
        <strain evidence="2 3">IZ6</strain>
    </source>
</reference>
<dbReference type="Proteomes" id="UP000515317">
    <property type="component" value="Chromosome"/>
</dbReference>
<evidence type="ECO:0000313" key="3">
    <source>
        <dbReference type="Proteomes" id="UP000515317"/>
    </source>
</evidence>
<proteinExistence type="predicted"/>
<dbReference type="EMBL" id="AP023361">
    <property type="protein sequence ID" value="BCJ90920.1"/>
    <property type="molecule type" value="Genomic_DNA"/>
</dbReference>